<protein>
    <submittedName>
        <fullName evidence="1">Uncharacterized protein</fullName>
    </submittedName>
</protein>
<keyword evidence="2" id="KW-1185">Reference proteome</keyword>
<dbReference type="EMBL" id="NPIC01000001">
    <property type="protein sequence ID" value="RDL40500.1"/>
    <property type="molecule type" value="Genomic_DNA"/>
</dbReference>
<reference evidence="1 2" key="1">
    <citation type="journal article" date="2018" name="IMA Fungus">
        <title>IMA Genome-F 9: Draft genome sequence of Annulohypoxylon stygium, Aspergillus mulundensis, Berkeleyomyces basicola (syn. Thielaviopsis basicola), Ceratocystis smalleyi, two Cercospora beticola strains, Coleophoma cylindrospora, Fusarium fracticaudum, Phialophora cf. hyalina, and Morchella septimelata.</title>
        <authorList>
            <person name="Wingfield B.D."/>
            <person name="Bills G.F."/>
            <person name="Dong Y."/>
            <person name="Huang W."/>
            <person name="Nel W.J."/>
            <person name="Swalarsk-Parry B.S."/>
            <person name="Vaghefi N."/>
            <person name="Wilken P.M."/>
            <person name="An Z."/>
            <person name="de Beer Z.W."/>
            <person name="De Vos L."/>
            <person name="Chen L."/>
            <person name="Duong T.A."/>
            <person name="Gao Y."/>
            <person name="Hammerbacher A."/>
            <person name="Kikkert J.R."/>
            <person name="Li Y."/>
            <person name="Li H."/>
            <person name="Li K."/>
            <person name="Li Q."/>
            <person name="Liu X."/>
            <person name="Ma X."/>
            <person name="Naidoo K."/>
            <person name="Pethybridge S.J."/>
            <person name="Sun J."/>
            <person name="Steenkamp E.T."/>
            <person name="van der Nest M.A."/>
            <person name="van Wyk S."/>
            <person name="Wingfield M.J."/>
            <person name="Xiong C."/>
            <person name="Yue Q."/>
            <person name="Zhang X."/>
        </authorList>
    </citation>
    <scope>NUCLEOTIDE SEQUENCE [LARGE SCALE GENOMIC DNA]</scope>
    <source>
        <strain evidence="1 2">BP 5553</strain>
    </source>
</reference>
<gene>
    <name evidence="1" type="ORF">BP5553_00479</name>
</gene>
<comment type="caution">
    <text evidence="1">The sequence shown here is derived from an EMBL/GenBank/DDBJ whole genome shotgun (WGS) entry which is preliminary data.</text>
</comment>
<accession>A0A370TYB0</accession>
<name>A0A370TYB0_9HELO</name>
<dbReference type="Proteomes" id="UP000254866">
    <property type="component" value="Unassembled WGS sequence"/>
</dbReference>
<dbReference type="GeneID" id="43593328"/>
<sequence length="214" mass="24405">MPLPPAPSAVRTKSIKEKGLISSERYEALYTTIKETPGTLESTVTALYQDLLPAVVYHERAIWSINMEQRLMENRSDFTFKIWRKDENGVLRWDTFLVGEVKAPSKTTPAALDELEDQLTKYLNAALAAKPAQVEFAYGVAMIGVRVRVVYMERGKGLKYLWNNADRTINSYFGIGDEGRKAVIKELFRRWIPAWSVGSEVTHQEFLTHYTLQA</sequence>
<evidence type="ECO:0000313" key="1">
    <source>
        <dbReference type="EMBL" id="RDL40500.1"/>
    </source>
</evidence>
<evidence type="ECO:0000313" key="2">
    <source>
        <dbReference type="Proteomes" id="UP000254866"/>
    </source>
</evidence>
<organism evidence="1 2">
    <name type="scientific">Venustampulla echinocandica</name>
    <dbReference type="NCBI Taxonomy" id="2656787"/>
    <lineage>
        <taxon>Eukaryota</taxon>
        <taxon>Fungi</taxon>
        <taxon>Dikarya</taxon>
        <taxon>Ascomycota</taxon>
        <taxon>Pezizomycotina</taxon>
        <taxon>Leotiomycetes</taxon>
        <taxon>Helotiales</taxon>
        <taxon>Pleuroascaceae</taxon>
        <taxon>Venustampulla</taxon>
    </lineage>
</organism>
<dbReference type="AlphaFoldDB" id="A0A370TYB0"/>
<dbReference type="RefSeq" id="XP_031873156.1">
    <property type="nucleotide sequence ID" value="XM_032009102.1"/>
</dbReference>
<proteinExistence type="predicted"/>